<feature type="compositionally biased region" description="Low complexity" evidence="4">
    <location>
        <begin position="581"/>
        <end position="599"/>
    </location>
</feature>
<feature type="region of interest" description="Disordered" evidence="4">
    <location>
        <begin position="1"/>
        <end position="22"/>
    </location>
</feature>
<keyword evidence="2 3" id="KW-0175">Coiled coil</keyword>
<name>A0A7I8XAH2_BURXY</name>
<dbReference type="SMART" id="SM00164">
    <property type="entry name" value="TBC"/>
    <property type="match status" value="1"/>
</dbReference>
<feature type="domain" description="Rab-GAP TBC" evidence="5">
    <location>
        <begin position="115"/>
        <end position="299"/>
    </location>
</feature>
<dbReference type="GO" id="GO:0031267">
    <property type="term" value="F:small GTPase binding"/>
    <property type="evidence" value="ECO:0007669"/>
    <property type="project" value="TreeGrafter"/>
</dbReference>
<dbReference type="AlphaFoldDB" id="A0A7I8XAH2"/>
<dbReference type="PANTHER" id="PTHR47219:SF22">
    <property type="entry name" value="RAB-GAP TBC DOMAIN-CONTAINING PROTEIN"/>
    <property type="match status" value="1"/>
</dbReference>
<dbReference type="Gene3D" id="1.10.8.270">
    <property type="entry name" value="putative rabgap domain of human tbc1 domain family member 14 like domains"/>
    <property type="match status" value="1"/>
</dbReference>
<dbReference type="Proteomes" id="UP000582659">
    <property type="component" value="Unassembled WGS sequence"/>
</dbReference>
<evidence type="ECO:0000313" key="7">
    <source>
        <dbReference type="Proteomes" id="UP000659654"/>
    </source>
</evidence>
<dbReference type="Pfam" id="PF00566">
    <property type="entry name" value="RabGAP-TBC"/>
    <property type="match status" value="1"/>
</dbReference>
<feature type="compositionally biased region" description="Basic and acidic residues" evidence="4">
    <location>
        <begin position="45"/>
        <end position="59"/>
    </location>
</feature>
<accession>A0A7I8XAH2</accession>
<dbReference type="PANTHER" id="PTHR47219">
    <property type="entry name" value="RAB GTPASE-ACTIVATING PROTEIN 1-LIKE"/>
    <property type="match status" value="1"/>
</dbReference>
<comment type="caution">
    <text evidence="6">The sequence shown here is derived from an EMBL/GenBank/DDBJ whole genome shotgun (WGS) entry which is preliminary data.</text>
</comment>
<dbReference type="OrthoDB" id="295078at2759"/>
<dbReference type="SMR" id="A0A7I8XAH2"/>
<reference evidence="6" key="1">
    <citation type="submission" date="2020-09" db="EMBL/GenBank/DDBJ databases">
        <authorList>
            <person name="Kikuchi T."/>
        </authorList>
    </citation>
    <scope>NUCLEOTIDE SEQUENCE</scope>
    <source>
        <strain evidence="6">Ka4C1</strain>
    </source>
</reference>
<dbReference type="Proteomes" id="UP000659654">
    <property type="component" value="Unassembled WGS sequence"/>
</dbReference>
<dbReference type="FunFam" id="1.10.10.750:FF:000003">
    <property type="entry name" value="GTPase activating protein (Evi5)"/>
    <property type="match status" value="1"/>
</dbReference>
<evidence type="ECO:0000256" key="4">
    <source>
        <dbReference type="SAM" id="MobiDB-lite"/>
    </source>
</evidence>
<evidence type="ECO:0000256" key="2">
    <source>
        <dbReference type="ARBA" id="ARBA00023054"/>
    </source>
</evidence>
<dbReference type="GO" id="GO:0005096">
    <property type="term" value="F:GTPase activator activity"/>
    <property type="evidence" value="ECO:0007669"/>
    <property type="project" value="UniProtKB-KW"/>
</dbReference>
<keyword evidence="1" id="KW-0343">GTPase activation</keyword>
<dbReference type="Gene3D" id="1.10.10.750">
    <property type="entry name" value="Ypt/Rab-GAP domain of gyp1p, domain 1"/>
    <property type="match status" value="1"/>
</dbReference>
<dbReference type="InterPro" id="IPR035969">
    <property type="entry name" value="Rab-GAP_TBC_sf"/>
</dbReference>
<evidence type="ECO:0000256" key="3">
    <source>
        <dbReference type="SAM" id="Coils"/>
    </source>
</evidence>
<dbReference type="InterPro" id="IPR000195">
    <property type="entry name" value="Rab-GAP-TBC_dom"/>
</dbReference>
<gene>
    <name evidence="6" type="ORF">BXYJ_LOCUS15868</name>
</gene>
<dbReference type="Gene3D" id="1.10.472.80">
    <property type="entry name" value="Ypt/Rab-GAP domain of gyp1p, domain 3"/>
    <property type="match status" value="1"/>
</dbReference>
<dbReference type="PROSITE" id="PS50086">
    <property type="entry name" value="TBC_RABGAP"/>
    <property type="match status" value="1"/>
</dbReference>
<evidence type="ECO:0000256" key="1">
    <source>
        <dbReference type="ARBA" id="ARBA00022468"/>
    </source>
</evidence>
<dbReference type="InterPro" id="IPR050302">
    <property type="entry name" value="Rab_GAP_TBC_domain"/>
</dbReference>
<feature type="region of interest" description="Disordered" evidence="4">
    <location>
        <begin position="568"/>
        <end position="599"/>
    </location>
</feature>
<keyword evidence="7" id="KW-1185">Reference proteome</keyword>
<evidence type="ECO:0000313" key="6">
    <source>
        <dbReference type="EMBL" id="CAD5235777.1"/>
    </source>
</evidence>
<feature type="compositionally biased region" description="Acidic residues" evidence="4">
    <location>
        <begin position="804"/>
        <end position="814"/>
    </location>
</feature>
<protein>
    <submittedName>
        <fullName evidence="6">(pine wood nematode) hypothetical protein</fullName>
    </submittedName>
</protein>
<dbReference type="EMBL" id="CAJFDI010000006">
    <property type="protein sequence ID" value="CAD5235777.1"/>
    <property type="molecule type" value="Genomic_DNA"/>
</dbReference>
<dbReference type="SUPFAM" id="SSF47923">
    <property type="entry name" value="Ypt/Rab-GAP domain of gyp1p"/>
    <property type="match status" value="2"/>
</dbReference>
<organism evidence="6 7">
    <name type="scientific">Bursaphelenchus xylophilus</name>
    <name type="common">Pinewood nematode worm</name>
    <name type="synonym">Aphelenchoides xylophilus</name>
    <dbReference type="NCBI Taxonomy" id="6326"/>
    <lineage>
        <taxon>Eukaryota</taxon>
        <taxon>Metazoa</taxon>
        <taxon>Ecdysozoa</taxon>
        <taxon>Nematoda</taxon>
        <taxon>Chromadorea</taxon>
        <taxon>Rhabditida</taxon>
        <taxon>Tylenchina</taxon>
        <taxon>Tylenchomorpha</taxon>
        <taxon>Aphelenchoidea</taxon>
        <taxon>Aphelenchoididae</taxon>
        <taxon>Bursaphelenchus</taxon>
    </lineage>
</organism>
<dbReference type="FunFam" id="1.10.8.270:FF:000001">
    <property type="entry name" value="TBC1 domain family member 1"/>
    <property type="match status" value="1"/>
</dbReference>
<feature type="region of interest" description="Disordered" evidence="4">
    <location>
        <begin position="797"/>
        <end position="846"/>
    </location>
</feature>
<feature type="compositionally biased region" description="Polar residues" evidence="4">
    <location>
        <begin position="60"/>
        <end position="71"/>
    </location>
</feature>
<dbReference type="FunFam" id="1.10.472.80:FF:000002">
    <property type="entry name" value="Ecotropic viral integration site 5"/>
    <property type="match status" value="1"/>
</dbReference>
<dbReference type="EMBL" id="CAJFCV020000006">
    <property type="protein sequence ID" value="CAG9132358.1"/>
    <property type="molecule type" value="Genomic_DNA"/>
</dbReference>
<feature type="coiled-coil region" evidence="3">
    <location>
        <begin position="479"/>
        <end position="560"/>
    </location>
</feature>
<feature type="region of interest" description="Disordered" evidence="4">
    <location>
        <begin position="38"/>
        <end position="80"/>
    </location>
</feature>
<feature type="coiled-coil region" evidence="3">
    <location>
        <begin position="625"/>
        <end position="740"/>
    </location>
</feature>
<evidence type="ECO:0000259" key="5">
    <source>
        <dbReference type="PROSITE" id="PS50086"/>
    </source>
</evidence>
<sequence>MVLGKAEYETDSETYPPSDVEQCAAEGTEEIASILSKMEALNRLNESDERSVTSKKSHDSSTGSQHQSSPVHETKKPDDEDENVDLWTVWGNLIKSWEYEMKKRPNCVKELVRRGVPQHFRTIAWQLLAGATVNKIHDQYTEYLRQSSPYEKIIMRDIPRTYPELDFFKDEGKGQQHLFNVIKAYSVHDKEVGYCQGSAFIVGQLLLQMPEEEAFAVFVKLMENYRLRELYKPTMTELGLCMFQLECLVQEQMPDMYMHFNNMGFDTSMYASSWFLTLFTTTLPLDLTNRIMDWFLVDGMDAIFRIALAILQQARIELLRLDMEGMLKFFQREIRERYENDHELLFAVASHVVLNAKKMKRLEKDYMAKRSKEQEEAIELRRLRTENRLLRQRIDYLEHESSALADRLVRGQVDLAQQADNCLSISHELHVLRDINSDAHRRLEEAYETVRQLSSGNKPENSITDTATQVDDTSMIEHIHQLQQELIEAHTKKSDLESAVRELKLRVQEVESANKRLRESPPDGGVASLQEELIRVKMREAEAALSLKEMRQRIAELETHWMRYQEVRAKETQSPTTPNASTESPNTSTDSNSSSANPLSARNRLAKLTAGWMGSSTTSDSEPNLKELEEQLMGLRIREADMNVELQEMRQKVMELETQNHVCSNQLKRQDEELKRVTEERDELCKSEQEMGTKVKELEHKLLAAESEMKEKNVMQRLKYTEALQNISDLKQHIAQLESKNAEKFATAQLRGLIDMDEDSIASNRSNGSLGDATSINSEEMSAFLAEVTLRHSLSNVQTNSDSLLEETDEEDERGDEKKKKQLKSQRKHHEDTADSGLDGVHLSDN</sequence>
<proteinExistence type="predicted"/>